<comment type="caution">
    <text evidence="4">The sequence shown here is derived from an EMBL/GenBank/DDBJ whole genome shotgun (WGS) entry which is preliminary data.</text>
</comment>
<dbReference type="InterPro" id="IPR036179">
    <property type="entry name" value="Ig-like_dom_sf"/>
</dbReference>
<dbReference type="InterPro" id="IPR042472">
    <property type="entry name" value="MXRA8"/>
</dbReference>
<dbReference type="InterPro" id="IPR013783">
    <property type="entry name" value="Ig-like_fold"/>
</dbReference>
<accession>A0A9Q1J8C8</accession>
<keyword evidence="5" id="KW-1185">Reference proteome</keyword>
<dbReference type="InterPro" id="IPR003599">
    <property type="entry name" value="Ig_sub"/>
</dbReference>
<dbReference type="SUPFAM" id="SSF48726">
    <property type="entry name" value="Immunoglobulin"/>
    <property type="match status" value="1"/>
</dbReference>
<dbReference type="GO" id="GO:0030154">
    <property type="term" value="P:cell differentiation"/>
    <property type="evidence" value="ECO:0007669"/>
    <property type="project" value="TreeGrafter"/>
</dbReference>
<organism evidence="4 5">
    <name type="scientific">Synaphobranchus kaupii</name>
    <name type="common">Kaup's arrowtooth eel</name>
    <dbReference type="NCBI Taxonomy" id="118154"/>
    <lineage>
        <taxon>Eukaryota</taxon>
        <taxon>Metazoa</taxon>
        <taxon>Chordata</taxon>
        <taxon>Craniata</taxon>
        <taxon>Vertebrata</taxon>
        <taxon>Euteleostomi</taxon>
        <taxon>Actinopterygii</taxon>
        <taxon>Neopterygii</taxon>
        <taxon>Teleostei</taxon>
        <taxon>Anguilliformes</taxon>
        <taxon>Synaphobranchidae</taxon>
        <taxon>Synaphobranchus</taxon>
    </lineage>
</organism>
<dbReference type="Gene3D" id="2.60.40.10">
    <property type="entry name" value="Immunoglobulins"/>
    <property type="match status" value="1"/>
</dbReference>
<dbReference type="PANTHER" id="PTHR44793:SF2">
    <property type="entry name" value="MATRIX REMODELING-ASSOCIATED PROTEIN 8"/>
    <property type="match status" value="1"/>
</dbReference>
<sequence>METATGSVVRLFLLFLISAAVLFTNVLGQSRRTSVVVEARNISAPAGTQVVMQCQNPHMVWPRDQRIDRQRVLHWDLFHSGPEHSVERIMDMFSTGNQRIYNSFNKGRITLSKTAFSHGNFSLTIRDVGMNDRGTYTCNLHHHYCNLQESMKVQLNVTKSPRKQKRFWDGEQTVFVVLLGSTVVLPCRNRRSVWTDRTPGEEEQVAHWDWQPPGVRRAGADRLLDLFASGEHQEYGPNFLHGRMNVSADAFARGRLLADRVGRAAG</sequence>
<dbReference type="PANTHER" id="PTHR44793">
    <property type="entry name" value="MATRIX REMODELING-ASSOCIATED PROTEIN 8"/>
    <property type="match status" value="1"/>
</dbReference>
<feature type="signal peptide" evidence="2">
    <location>
        <begin position="1"/>
        <end position="28"/>
    </location>
</feature>
<keyword evidence="2" id="KW-0732">Signal</keyword>
<protein>
    <recommendedName>
        <fullName evidence="1">Matrix remodeling-associated protein 8</fullName>
    </recommendedName>
</protein>
<dbReference type="GO" id="GO:0016020">
    <property type="term" value="C:membrane"/>
    <property type="evidence" value="ECO:0007669"/>
    <property type="project" value="InterPro"/>
</dbReference>
<evidence type="ECO:0000313" key="4">
    <source>
        <dbReference type="EMBL" id="KAJ8371389.1"/>
    </source>
</evidence>
<feature type="domain" description="Ig-like" evidence="3">
    <location>
        <begin position="33"/>
        <end position="158"/>
    </location>
</feature>
<dbReference type="Proteomes" id="UP001152622">
    <property type="component" value="Chromosome 3"/>
</dbReference>
<name>A0A9Q1J8C8_SYNKA</name>
<dbReference type="Pfam" id="PF07686">
    <property type="entry name" value="V-set"/>
    <property type="match status" value="1"/>
</dbReference>
<dbReference type="GO" id="GO:0009986">
    <property type="term" value="C:cell surface"/>
    <property type="evidence" value="ECO:0007669"/>
    <property type="project" value="TreeGrafter"/>
</dbReference>
<dbReference type="InterPro" id="IPR013106">
    <property type="entry name" value="Ig_V-set"/>
</dbReference>
<dbReference type="AlphaFoldDB" id="A0A9Q1J8C8"/>
<gene>
    <name evidence="4" type="ORF">SKAU_G00114170</name>
</gene>
<evidence type="ECO:0000313" key="5">
    <source>
        <dbReference type="Proteomes" id="UP001152622"/>
    </source>
</evidence>
<dbReference type="SMART" id="SM00409">
    <property type="entry name" value="IG"/>
    <property type="match status" value="1"/>
</dbReference>
<dbReference type="PROSITE" id="PS50835">
    <property type="entry name" value="IG_LIKE"/>
    <property type="match status" value="1"/>
</dbReference>
<dbReference type="InterPro" id="IPR007110">
    <property type="entry name" value="Ig-like_dom"/>
</dbReference>
<dbReference type="EMBL" id="JAINUF010000003">
    <property type="protein sequence ID" value="KAJ8371389.1"/>
    <property type="molecule type" value="Genomic_DNA"/>
</dbReference>
<dbReference type="GO" id="GO:0007155">
    <property type="term" value="P:cell adhesion"/>
    <property type="evidence" value="ECO:0007669"/>
    <property type="project" value="InterPro"/>
</dbReference>
<feature type="chain" id="PRO_5040409439" description="Matrix remodeling-associated protein 8" evidence="2">
    <location>
        <begin position="29"/>
        <end position="266"/>
    </location>
</feature>
<reference evidence="4" key="1">
    <citation type="journal article" date="2023" name="Science">
        <title>Genome structures resolve the early diversification of teleost fishes.</title>
        <authorList>
            <person name="Parey E."/>
            <person name="Louis A."/>
            <person name="Montfort J."/>
            <person name="Bouchez O."/>
            <person name="Roques C."/>
            <person name="Iampietro C."/>
            <person name="Lluch J."/>
            <person name="Castinel A."/>
            <person name="Donnadieu C."/>
            <person name="Desvignes T."/>
            <person name="Floi Bucao C."/>
            <person name="Jouanno E."/>
            <person name="Wen M."/>
            <person name="Mejri S."/>
            <person name="Dirks R."/>
            <person name="Jansen H."/>
            <person name="Henkel C."/>
            <person name="Chen W.J."/>
            <person name="Zahm M."/>
            <person name="Cabau C."/>
            <person name="Klopp C."/>
            <person name="Thompson A.W."/>
            <person name="Robinson-Rechavi M."/>
            <person name="Braasch I."/>
            <person name="Lecointre G."/>
            <person name="Bobe J."/>
            <person name="Postlethwait J.H."/>
            <person name="Berthelot C."/>
            <person name="Roest Crollius H."/>
            <person name="Guiguen Y."/>
        </authorList>
    </citation>
    <scope>NUCLEOTIDE SEQUENCE</scope>
    <source>
        <strain evidence="4">WJC10195</strain>
    </source>
</reference>
<evidence type="ECO:0000256" key="1">
    <source>
        <dbReference type="ARBA" id="ARBA00018734"/>
    </source>
</evidence>
<evidence type="ECO:0000259" key="3">
    <source>
        <dbReference type="PROSITE" id="PS50835"/>
    </source>
</evidence>
<dbReference type="OrthoDB" id="9832369at2759"/>
<proteinExistence type="predicted"/>
<evidence type="ECO:0000256" key="2">
    <source>
        <dbReference type="SAM" id="SignalP"/>
    </source>
</evidence>